<gene>
    <name evidence="1" type="ORF">HYS17_09250</name>
</gene>
<sequence>MSASFMSPNRTVLLIADEGLFIYSVTARAARLVDTVPWATEGFVPMVSGLLCKACGGKPVLIVNDMTDQYFKGGQRLPNVGMMDKQGVLRRKLQVAFPNYPIRGALQMKQKRGRGSVKSGDKAANIRTSGDLYLFAGVPMAESLVKVFEAIRVSMVSVAGFTLLPVEASDMVYALSEKLAGKARTPNEWAVFIGQHQSGALRQIITRNGQLAMTRITTVSAGEGEYQSWANDVYQEFKATLSYLSRYGFSNDDGADLMLVSSPEAGAEFEKMLDIPCNFNSFTANEAARILGLSIGIQEEPRFADPLHAAWCGRKVNFILKMDAPELTRIHQPRQAAAAAMALLILSGCYFGWQTASQSQAMLSLRSDIDDQKRVLGQAQAEYDQEVARLESLGFDVKLMQASLKTFASLEENRMDILPILKRISDGLGDELRVDRMTIKDLAYNTEAVSELDVGRIAESVSAGGDKPKRIEAIIHMSFPQTISTDEGRKQIDDLERRLKSLFPEHMVWVEKNVGSKDYKEVTSGEVRRGQGVTVEELDMQAEIRITGPLI</sequence>
<organism evidence="1 2">
    <name type="scientific">Micavibrio aeruginosavorus</name>
    <dbReference type="NCBI Taxonomy" id="349221"/>
    <lineage>
        <taxon>Bacteria</taxon>
        <taxon>Pseudomonadati</taxon>
        <taxon>Bdellovibrionota</taxon>
        <taxon>Bdellovibrionia</taxon>
        <taxon>Bdellovibrionales</taxon>
        <taxon>Pseudobdellovibrionaceae</taxon>
        <taxon>Micavibrio</taxon>
    </lineage>
</organism>
<name>A0A7T5R194_9BACT</name>
<dbReference type="EMBL" id="CP066681">
    <property type="protein sequence ID" value="QQG35693.1"/>
    <property type="molecule type" value="Genomic_DNA"/>
</dbReference>
<proteinExistence type="predicted"/>
<reference evidence="1 2" key="1">
    <citation type="submission" date="2020-07" db="EMBL/GenBank/DDBJ databases">
        <title>Huge and variable diversity of episymbiotic CPR bacteria and DPANN archaea in groundwater ecosystems.</title>
        <authorList>
            <person name="He C.Y."/>
            <person name="Keren R."/>
            <person name="Whittaker M."/>
            <person name="Farag I.F."/>
            <person name="Doudna J."/>
            <person name="Cate J.H.D."/>
            <person name="Banfield J.F."/>
        </authorList>
    </citation>
    <scope>NUCLEOTIDE SEQUENCE [LARGE SCALE GENOMIC DNA]</scope>
    <source>
        <strain evidence="1">NC_groundwater_70_Ag_B-0.1um_54_66</strain>
    </source>
</reference>
<dbReference type="AlphaFoldDB" id="A0A7T5R194"/>
<protein>
    <submittedName>
        <fullName evidence="1">Uncharacterized protein</fullName>
    </submittedName>
</protein>
<evidence type="ECO:0000313" key="1">
    <source>
        <dbReference type="EMBL" id="QQG35693.1"/>
    </source>
</evidence>
<dbReference type="Proteomes" id="UP000595362">
    <property type="component" value="Chromosome"/>
</dbReference>
<evidence type="ECO:0000313" key="2">
    <source>
        <dbReference type="Proteomes" id="UP000595362"/>
    </source>
</evidence>
<accession>A0A7T5R194</accession>